<reference evidence="1 2" key="2">
    <citation type="journal article" date="2010" name="Stand. Genomic Sci.">
        <title>Complete genome sequence of Sulfurospirillum deleyianum type strain (5175).</title>
        <authorList>
            <person name="Sikorski J."/>
            <person name="Lapidus A."/>
            <person name="Copeland A."/>
            <person name="Glavina Del Rio T."/>
            <person name="Nolan M."/>
            <person name="Lucas S."/>
            <person name="Chen F."/>
            <person name="Tice H."/>
            <person name="Cheng J.F."/>
            <person name="Saunders E."/>
            <person name="Bruce D."/>
            <person name="Goodwin L."/>
            <person name="Pitluck S."/>
            <person name="Ovchinnikova G."/>
            <person name="Pati A."/>
            <person name="Ivanova N."/>
            <person name="Mavromatis K."/>
            <person name="Chen A."/>
            <person name="Palaniappan K."/>
            <person name="Chain P."/>
            <person name="Land M."/>
            <person name="Hauser L."/>
            <person name="Chang Y.J."/>
            <person name="Jeffries C.D."/>
            <person name="Brettin T."/>
            <person name="Detter J.C."/>
            <person name="Han C."/>
            <person name="Rohde M."/>
            <person name="Lang E."/>
            <person name="Spring S."/>
            <person name="Goker M."/>
            <person name="Bristow J."/>
            <person name="Eisen J.A."/>
            <person name="Markowitz V."/>
            <person name="Hugenholtz P."/>
            <person name="Kyrpides N.C."/>
            <person name="Klenk H.P."/>
        </authorList>
    </citation>
    <scope>NUCLEOTIDE SEQUENCE [LARGE SCALE GENOMIC DNA]</scope>
    <source>
        <strain evidence="2">ATCC 51133 / DSM 6946 / 5175</strain>
    </source>
</reference>
<accession>D1AZK9</accession>
<name>D1AZK9_SULD5</name>
<dbReference type="Proteomes" id="UP000002222">
    <property type="component" value="Chromosome"/>
</dbReference>
<dbReference type="InterPro" id="IPR010352">
    <property type="entry name" value="DUF945"/>
</dbReference>
<dbReference type="HOGENOM" id="CLU_589146_0_0_7"/>
<evidence type="ECO:0000313" key="1">
    <source>
        <dbReference type="EMBL" id="ACZ11476.1"/>
    </source>
</evidence>
<dbReference type="EMBL" id="CP001816">
    <property type="protein sequence ID" value="ACZ11476.1"/>
    <property type="molecule type" value="Genomic_DNA"/>
</dbReference>
<keyword evidence="2" id="KW-1185">Reference proteome</keyword>
<dbReference type="AlphaFoldDB" id="D1AZK9"/>
<protein>
    <recommendedName>
        <fullName evidence="3">DUF945 domain-containing protein</fullName>
    </recommendedName>
</protein>
<dbReference type="RefSeq" id="WP_012856242.1">
    <property type="nucleotide sequence ID" value="NC_013512.1"/>
</dbReference>
<evidence type="ECO:0008006" key="3">
    <source>
        <dbReference type="Google" id="ProtNLM"/>
    </source>
</evidence>
<dbReference type="KEGG" id="sdl:Sdel_0439"/>
<dbReference type="Pfam" id="PF06097">
    <property type="entry name" value="DUF945"/>
    <property type="match status" value="1"/>
</dbReference>
<evidence type="ECO:0000313" key="2">
    <source>
        <dbReference type="Proteomes" id="UP000002222"/>
    </source>
</evidence>
<dbReference type="STRING" id="525898.Sdel_0439"/>
<reference evidence="2" key="1">
    <citation type="submission" date="2009-11" db="EMBL/GenBank/DDBJ databases">
        <title>The complete genome of Sulfurospirillum deleyianum DSM 6946.</title>
        <authorList>
            <consortium name="US DOE Joint Genome Institute (JGI-PGF)"/>
            <person name="Lucas S."/>
            <person name="Copeland A."/>
            <person name="Lapidus A."/>
            <person name="Glavina del Rio T."/>
            <person name="Dalin E."/>
            <person name="Tice H."/>
            <person name="Bruce D."/>
            <person name="Goodwin L."/>
            <person name="Pitluck S."/>
            <person name="Kyrpides N."/>
            <person name="Mavromatis K."/>
            <person name="Ivanova N."/>
            <person name="Ovchinnikova G."/>
            <person name="Munk A.C."/>
            <person name="Lu M."/>
            <person name="Brettin T."/>
            <person name="Detter J.C."/>
            <person name="Han C."/>
            <person name="Tapia R."/>
            <person name="Larimer F."/>
            <person name="Land M."/>
            <person name="Hauser L."/>
            <person name="Markowitz V."/>
            <person name="Cheng J.F."/>
            <person name="Hugenholtz P."/>
            <person name="Woyke T."/>
            <person name="Wu D."/>
            <person name="Aumann P."/>
            <person name="Schneider S."/>
            <person name="Lang E."/>
            <person name="Spring S."/>
            <person name="Klenk H.P."/>
            <person name="Eisen J.A."/>
        </authorList>
    </citation>
    <scope>NUCLEOTIDE SEQUENCE [LARGE SCALE GENOMIC DNA]</scope>
    <source>
        <strain evidence="2">ATCC 51133 / DSM 6946 / 5175</strain>
    </source>
</reference>
<proteinExistence type="predicted"/>
<organism evidence="1 2">
    <name type="scientific">Sulfurospirillum deleyianum (strain ATCC 51133 / DSM 6946 / 5175)</name>
    <dbReference type="NCBI Taxonomy" id="525898"/>
    <lineage>
        <taxon>Bacteria</taxon>
        <taxon>Pseudomonadati</taxon>
        <taxon>Campylobacterota</taxon>
        <taxon>Epsilonproteobacteria</taxon>
        <taxon>Campylobacterales</taxon>
        <taxon>Sulfurospirillaceae</taxon>
        <taxon>Sulfurospirillum</taxon>
    </lineage>
</organism>
<sequence length="465" mass="51408" precursor="true">MTKRTYGIIASVVVVTVLAATPLVISQKIDASLKKEADHLAKNGFKTEELSKSGYFTTKRTFSLEVTDARKARDFLLAQLVEKNAQYKLFAQSLQQGSEAEINEAINGLQFKGEMSHSNLLPQDVKVSLSLSALPTSVQENLKTDAALLALLTPLLTKGVLGADMLFGSDEKLKAFHLKDIQEELSMDGGKLILNTKDHTLKLDHRGEVVVGSLGVGHQLIAAQAEMMESKSELNSFLYNFTYHDEFNNHADMRIGNYALEINDEFTALKAGLGGLKATSSIEEKNQELLMKAEYTLDKIALEESGESIKMDTFLTNFFLRGVDANAMRKLQTDYNTLLISQTPPSDEVLLADIMALIQHGFTFDLGLIFKGIDYDTMHFKDMSIDTTLALAKNSYSNQQSPLALLGLLDISSKVKIHKDDRTLLESLQLTAKKDFALGKAEGDYFIYDINMKNGVLSVNNQAIQ</sequence>
<dbReference type="OrthoDB" id="5337834at2"/>
<gene>
    <name evidence="1" type="ordered locus">Sdel_0439</name>
</gene>